<evidence type="ECO:0000313" key="10">
    <source>
        <dbReference type="Proteomes" id="UP000014411"/>
    </source>
</evidence>
<organism evidence="9 10">
    <name type="scientific">Rhizobium grahamii CCGE 502</name>
    <dbReference type="NCBI Taxonomy" id="990285"/>
    <lineage>
        <taxon>Bacteria</taxon>
        <taxon>Pseudomonadati</taxon>
        <taxon>Pseudomonadota</taxon>
        <taxon>Alphaproteobacteria</taxon>
        <taxon>Hyphomicrobiales</taxon>
        <taxon>Rhizobiaceae</taxon>
        <taxon>Rhizobium/Agrobacterium group</taxon>
        <taxon>Rhizobium</taxon>
    </lineage>
</organism>
<dbReference type="PANTHER" id="PTHR30537:SF74">
    <property type="entry name" value="HTH-TYPE TRANSCRIPTIONAL REGULATOR TRPI"/>
    <property type="match status" value="1"/>
</dbReference>
<dbReference type="InterPro" id="IPR036390">
    <property type="entry name" value="WH_DNA-bd_sf"/>
</dbReference>
<dbReference type="FunFam" id="1.10.10.10:FF:000001">
    <property type="entry name" value="LysR family transcriptional regulator"/>
    <property type="match status" value="1"/>
</dbReference>
<dbReference type="InterPro" id="IPR005119">
    <property type="entry name" value="LysR_subst-bd"/>
</dbReference>
<reference evidence="9 10" key="1">
    <citation type="journal article" date="2012" name="J. Bacteriol.">
        <title>Genome sequence of Rhizobium grahamii CCGE502, a broad-host-range symbiont with low nodulation competitiveness in Phaseolus vulgaris.</title>
        <authorList>
            <person name="Althabegoiti M.J."/>
            <person name="Lozano L."/>
            <person name="Torres-Tejerizo G."/>
            <person name="Ormeno-Orrillo E."/>
            <person name="Rogel M.A."/>
            <person name="Gonzalez V."/>
            <person name="Martinez-Romero E."/>
        </authorList>
    </citation>
    <scope>NUCLEOTIDE SEQUENCE [LARGE SCALE GENOMIC DNA]</scope>
    <source>
        <strain evidence="9 10">CCGE 502</strain>
    </source>
</reference>
<dbReference type="PRINTS" id="PR00039">
    <property type="entry name" value="HTHLYSR"/>
</dbReference>
<gene>
    <name evidence="9" type="ORF">RGCCGE502_21780</name>
</gene>
<name>S3HSA0_9HYPH</name>
<dbReference type="Pfam" id="PF00126">
    <property type="entry name" value="HTH_1"/>
    <property type="match status" value="1"/>
</dbReference>
<comment type="function">
    <text evidence="5">Transcriptional regulator of the ttuABCDE tartrate utilization operon.</text>
</comment>
<keyword evidence="4" id="KW-0804">Transcription</keyword>
<evidence type="ECO:0000256" key="1">
    <source>
        <dbReference type="ARBA" id="ARBA00009437"/>
    </source>
</evidence>
<dbReference type="GO" id="GO:0043565">
    <property type="term" value="F:sequence-specific DNA binding"/>
    <property type="evidence" value="ECO:0007669"/>
    <property type="project" value="TreeGrafter"/>
</dbReference>
<dbReference type="eggNOG" id="COG0583">
    <property type="taxonomic scope" value="Bacteria"/>
</dbReference>
<evidence type="ECO:0000259" key="8">
    <source>
        <dbReference type="PROSITE" id="PS50931"/>
    </source>
</evidence>
<evidence type="ECO:0000256" key="6">
    <source>
        <dbReference type="ARBA" id="ARBA00067332"/>
    </source>
</evidence>
<dbReference type="HOGENOM" id="CLU_039613_37_0_5"/>
<dbReference type="InterPro" id="IPR058163">
    <property type="entry name" value="LysR-type_TF_proteobact-type"/>
</dbReference>
<comment type="caution">
    <text evidence="9">The sequence shown here is derived from an EMBL/GenBank/DDBJ whole genome shotgun (WGS) entry which is preliminary data.</text>
</comment>
<protein>
    <recommendedName>
        <fullName evidence="6">HTH-type transcriptional regulator TtuA</fullName>
    </recommendedName>
    <alternativeName>
        <fullName evidence="7">Tartrate utilization transcriptional regulator</fullName>
    </alternativeName>
</protein>
<dbReference type="PANTHER" id="PTHR30537">
    <property type="entry name" value="HTH-TYPE TRANSCRIPTIONAL REGULATOR"/>
    <property type="match status" value="1"/>
</dbReference>
<evidence type="ECO:0000256" key="7">
    <source>
        <dbReference type="ARBA" id="ARBA00083243"/>
    </source>
</evidence>
<dbReference type="Gene3D" id="3.40.190.10">
    <property type="entry name" value="Periplasmic binding protein-like II"/>
    <property type="match status" value="2"/>
</dbReference>
<comment type="similarity">
    <text evidence="1">Belongs to the LysR transcriptional regulatory family.</text>
</comment>
<dbReference type="InterPro" id="IPR000847">
    <property type="entry name" value="LysR_HTH_N"/>
</dbReference>
<evidence type="ECO:0000256" key="5">
    <source>
        <dbReference type="ARBA" id="ARBA00054626"/>
    </source>
</evidence>
<dbReference type="PROSITE" id="PS50931">
    <property type="entry name" value="HTH_LYSR"/>
    <property type="match status" value="1"/>
</dbReference>
<dbReference type="SUPFAM" id="SSF46785">
    <property type="entry name" value="Winged helix' DNA-binding domain"/>
    <property type="match status" value="1"/>
</dbReference>
<proteinExistence type="inferred from homology"/>
<dbReference type="AlphaFoldDB" id="S3HSA0"/>
<dbReference type="Gene3D" id="1.10.10.10">
    <property type="entry name" value="Winged helix-like DNA-binding domain superfamily/Winged helix DNA-binding domain"/>
    <property type="match status" value="1"/>
</dbReference>
<keyword evidence="10" id="KW-1185">Reference proteome</keyword>
<evidence type="ECO:0000256" key="2">
    <source>
        <dbReference type="ARBA" id="ARBA00023015"/>
    </source>
</evidence>
<evidence type="ECO:0000256" key="3">
    <source>
        <dbReference type="ARBA" id="ARBA00023125"/>
    </source>
</evidence>
<dbReference type="STRING" id="990285.RGCCGE502_21780"/>
<dbReference type="InterPro" id="IPR036388">
    <property type="entry name" value="WH-like_DNA-bd_sf"/>
</dbReference>
<keyword evidence="2" id="KW-0805">Transcription regulation</keyword>
<evidence type="ECO:0000313" key="9">
    <source>
        <dbReference type="EMBL" id="EPE96111.1"/>
    </source>
</evidence>
<feature type="domain" description="HTH lysR-type" evidence="8">
    <location>
        <begin position="6"/>
        <end position="63"/>
    </location>
</feature>
<keyword evidence="3" id="KW-0238">DNA-binding</keyword>
<dbReference type="SUPFAM" id="SSF53850">
    <property type="entry name" value="Periplasmic binding protein-like II"/>
    <property type="match status" value="1"/>
</dbReference>
<dbReference type="GO" id="GO:0003700">
    <property type="term" value="F:DNA-binding transcription factor activity"/>
    <property type="evidence" value="ECO:0007669"/>
    <property type="project" value="InterPro"/>
</dbReference>
<evidence type="ECO:0000256" key="4">
    <source>
        <dbReference type="ARBA" id="ARBA00023163"/>
    </source>
</evidence>
<sequence>MHQIMPPLNALQAFESLGRCGTMSSAARELGVTPSAVSQQVRKLEDHLGVTLLERTGRRVELTSWGILFHKEITKAFTQLTHSVRALQRARSDSGIVLTALSSVVNKWIGRRIFEWRDLQPDADVRIIGRDDEPSLTEGHSDFRITYGKQAEVHVHYSALYTDWVVPACSPKLLGQRVLASPTDILRFPLLNIEWESHYSRPPQWEEWAGMFGATVNERRSSLFFALSSNAIDAAVNGHGFVLAQLSMIEEELQAGLLVVPFDVRLPLPESYYLAWNRSAFEKPYGKEFHKWIVSIGRKQSILSAPDERVSASR</sequence>
<dbReference type="GO" id="GO:0006351">
    <property type="term" value="P:DNA-templated transcription"/>
    <property type="evidence" value="ECO:0007669"/>
    <property type="project" value="TreeGrafter"/>
</dbReference>
<dbReference type="EMBL" id="AEYE02000028">
    <property type="protein sequence ID" value="EPE96111.1"/>
    <property type="molecule type" value="Genomic_DNA"/>
</dbReference>
<dbReference type="Proteomes" id="UP000014411">
    <property type="component" value="Unassembled WGS sequence"/>
</dbReference>
<dbReference type="Pfam" id="PF03466">
    <property type="entry name" value="LysR_substrate"/>
    <property type="match status" value="1"/>
</dbReference>
<accession>S3HSA0</accession>